<keyword evidence="2" id="KW-0949">S-adenosyl-L-methionine</keyword>
<keyword evidence="4" id="KW-0408">Iron</keyword>
<dbReference type="InterPro" id="IPR007197">
    <property type="entry name" value="rSAM"/>
</dbReference>
<dbReference type="SFLD" id="SFLDG01082">
    <property type="entry name" value="B12-binding_domain_containing"/>
    <property type="match status" value="1"/>
</dbReference>
<evidence type="ECO:0000256" key="6">
    <source>
        <dbReference type="SAM" id="MobiDB-lite"/>
    </source>
</evidence>
<dbReference type="GO" id="GO:0051536">
    <property type="term" value="F:iron-sulfur cluster binding"/>
    <property type="evidence" value="ECO:0007669"/>
    <property type="project" value="UniProtKB-KW"/>
</dbReference>
<gene>
    <name evidence="8" type="ORF">EVJ46_04055</name>
</gene>
<proteinExistence type="predicted"/>
<comment type="caution">
    <text evidence="8">The sequence shown here is derived from an EMBL/GenBank/DDBJ whole genome shotgun (WGS) entry which is preliminary data.</text>
</comment>
<keyword evidence="3" id="KW-0479">Metal-binding</keyword>
<accession>A0A519BJH0</accession>
<comment type="cofactor">
    <cofactor evidence="1">
        <name>[4Fe-4S] cluster</name>
        <dbReference type="ChEBI" id="CHEBI:49883"/>
    </cofactor>
</comment>
<keyword evidence="7" id="KW-0812">Transmembrane</keyword>
<dbReference type="InterPro" id="IPR058240">
    <property type="entry name" value="rSAM_sf"/>
</dbReference>
<evidence type="ECO:0000256" key="1">
    <source>
        <dbReference type="ARBA" id="ARBA00001966"/>
    </source>
</evidence>
<feature type="region of interest" description="Disordered" evidence="6">
    <location>
        <begin position="697"/>
        <end position="721"/>
    </location>
</feature>
<protein>
    <recommendedName>
        <fullName evidence="10">Radical SAM protein</fullName>
    </recommendedName>
</protein>
<dbReference type="InterPro" id="IPR051198">
    <property type="entry name" value="BchE-like"/>
</dbReference>
<keyword evidence="5" id="KW-0411">Iron-sulfur</keyword>
<feature type="compositionally biased region" description="Basic and acidic residues" evidence="6">
    <location>
        <begin position="711"/>
        <end position="720"/>
    </location>
</feature>
<reference evidence="8 9" key="1">
    <citation type="journal article" date="2019" name="ISME J.">
        <title>Insights into ecological role of a new deltaproteobacterial order Candidatus Acidulodesulfobacterales by metagenomics and metatranscriptomics.</title>
        <authorList>
            <person name="Tan S."/>
            <person name="Liu J."/>
            <person name="Fang Y."/>
            <person name="Hedlund B.P."/>
            <person name="Lian Z.H."/>
            <person name="Huang L.Y."/>
            <person name="Li J.T."/>
            <person name="Huang L.N."/>
            <person name="Li W.J."/>
            <person name="Jiang H.C."/>
            <person name="Dong H.L."/>
            <person name="Shu W.S."/>
        </authorList>
    </citation>
    <scope>NUCLEOTIDE SEQUENCE [LARGE SCALE GENOMIC DNA]</scope>
    <source>
        <strain evidence="8">AP2</strain>
    </source>
</reference>
<evidence type="ECO:0000256" key="2">
    <source>
        <dbReference type="ARBA" id="ARBA00022691"/>
    </source>
</evidence>
<feature type="compositionally biased region" description="Basic residues" evidence="6">
    <location>
        <begin position="701"/>
        <end position="710"/>
    </location>
</feature>
<evidence type="ECO:0000256" key="7">
    <source>
        <dbReference type="SAM" id="Phobius"/>
    </source>
</evidence>
<keyword evidence="7" id="KW-1133">Transmembrane helix</keyword>
<dbReference type="GO" id="GO:0046872">
    <property type="term" value="F:metal ion binding"/>
    <property type="evidence" value="ECO:0007669"/>
    <property type="project" value="UniProtKB-KW"/>
</dbReference>
<keyword evidence="7" id="KW-0472">Membrane</keyword>
<evidence type="ECO:0000256" key="4">
    <source>
        <dbReference type="ARBA" id="ARBA00023004"/>
    </source>
</evidence>
<evidence type="ECO:0008006" key="10">
    <source>
        <dbReference type="Google" id="ProtNLM"/>
    </source>
</evidence>
<dbReference type="GO" id="GO:0003824">
    <property type="term" value="F:catalytic activity"/>
    <property type="evidence" value="ECO:0007669"/>
    <property type="project" value="InterPro"/>
</dbReference>
<evidence type="ECO:0000256" key="5">
    <source>
        <dbReference type="ARBA" id="ARBA00023014"/>
    </source>
</evidence>
<dbReference type="SUPFAM" id="SSF102114">
    <property type="entry name" value="Radical SAM enzymes"/>
    <property type="match status" value="1"/>
</dbReference>
<dbReference type="EMBL" id="SGBC01000001">
    <property type="protein sequence ID" value="RZD17406.1"/>
    <property type="molecule type" value="Genomic_DNA"/>
</dbReference>
<sequence length="867" mass="99739">MRKNKRLAFYVDYERFKSKEAPPILFFIAYLRNIGFSVDFFISEDDLFKSLKKAENSGNDNAYGIKKLQSSDNKNYFQKYDVCLLSLMSADSLRNILQTAIKIKNIDPFIVNILGGTGVYGYIKELINAEGIDIVIEGDAEKTLPAILDSIKTYDTYSKQNKSQPNSGIFYSEDFESGSFESGSFESGIFKKFPENTKSNIKKDEAYFCTERHMELLFKNRGSFSSPVLQIPDEIFFERTVSVSAVNSLNHGSFNSRHNAADAEDPVCSDDGSSPRFKCNVPVSDAAVKLNDGTIRYFERINRGSSAFMKFYNPYKDLISEAEFENLMMPHPTEEEINEQYTSYPWDIYDYYKFESVGIYAQRGCSWGKCSYCSIVNYNYRKLNIQFILQILNEAKNHNVFGISFDDDLFVQNKKWINYLLDSIILHNLDKRFSFTAMVKVEHVHDIALLNKLKKANFSKIQIGVESFLPEKVSFFRKTKVGKEAIYIKKAKEIIIYCASIGLTPSSFIILTTPEKKFGLFDIINEIGEIIDMLINVYGKYKVMPIFGYNDFITAYPNAPLLKEHPYSNFMVAVSGYIANKDIETDINDADTVSEGAINIRNDNAADDHTADKKNAAIKILRNKDEINLLNLKTIKIPYMYKFYNFRVTHFIDALFKSYNERNADTDVSCTVNDDADSPHIISGGAVSDSNIADNIINNNKNKKGNKPKKKPEEYIRQEPESEENTMFLHTEKILNSLDNTFDMYGTPLFVLYEILDELESNIKENKYSEDLIKKIFKEYFNYNNNDNDIGLNNYMVNFKKLIAANKIEPDKALNVFKYFFKGVDYIKNSQEKQRDRGKEIIKILDGRLGYIKKLYNLNEQKTACRK</sequence>
<dbReference type="PANTHER" id="PTHR43409">
    <property type="entry name" value="ANAEROBIC MAGNESIUM-PROTOPORPHYRIN IX MONOMETHYL ESTER CYCLASE-RELATED"/>
    <property type="match status" value="1"/>
</dbReference>
<dbReference type="SFLD" id="SFLDS00029">
    <property type="entry name" value="Radical_SAM"/>
    <property type="match status" value="1"/>
</dbReference>
<dbReference type="Proteomes" id="UP000316562">
    <property type="component" value="Unassembled WGS sequence"/>
</dbReference>
<organism evidence="8 9">
    <name type="scientific">Acididesulfobacter guangdongensis</name>
    <dbReference type="NCBI Taxonomy" id="2597225"/>
    <lineage>
        <taxon>Bacteria</taxon>
        <taxon>Deltaproteobacteria</taxon>
        <taxon>Candidatus Acidulodesulfobacterales</taxon>
        <taxon>Candidatus Acididesulfobacter</taxon>
    </lineage>
</organism>
<dbReference type="Gene3D" id="3.40.50.280">
    <property type="entry name" value="Cobalamin-binding domain"/>
    <property type="match status" value="1"/>
</dbReference>
<evidence type="ECO:0000313" key="8">
    <source>
        <dbReference type="EMBL" id="RZD17406.1"/>
    </source>
</evidence>
<feature type="transmembrane region" description="Helical" evidence="7">
    <location>
        <begin position="21"/>
        <end position="42"/>
    </location>
</feature>
<evidence type="ECO:0000256" key="3">
    <source>
        <dbReference type="ARBA" id="ARBA00022723"/>
    </source>
</evidence>
<evidence type="ECO:0000313" key="9">
    <source>
        <dbReference type="Proteomes" id="UP000316562"/>
    </source>
</evidence>
<name>A0A519BJH0_ACIG2</name>
<dbReference type="AlphaFoldDB" id="A0A519BJH0"/>